<protein>
    <submittedName>
        <fullName evidence="2">Uncharacterized protein</fullName>
    </submittedName>
</protein>
<feature type="transmembrane region" description="Helical" evidence="1">
    <location>
        <begin position="99"/>
        <end position="117"/>
    </location>
</feature>
<dbReference type="RefSeq" id="WP_258568200.1">
    <property type="nucleotide sequence ID" value="NZ_CP092900.1"/>
</dbReference>
<reference evidence="2 3" key="1">
    <citation type="journal article" date="2022" name="Nat. Microbiol.">
        <title>The microbiome of a bacterivorous marine choanoflagellate contains a resource-demanding obligate bacterial associate.</title>
        <authorList>
            <person name="Needham D.M."/>
            <person name="Poirier C."/>
            <person name="Bachy C."/>
            <person name="George E.E."/>
            <person name="Wilken S."/>
            <person name="Yung C.C.M."/>
            <person name="Limardo A.J."/>
            <person name="Morando M."/>
            <person name="Sudek L."/>
            <person name="Malmstrom R.R."/>
            <person name="Keeling P.J."/>
            <person name="Santoro A.E."/>
            <person name="Worden A.Z."/>
        </authorList>
    </citation>
    <scope>NUCLEOTIDE SEQUENCE [LARGE SCALE GENOMIC DNA]</scope>
    <source>
        <strain evidence="2 3">Comchoano-1</strain>
    </source>
</reference>
<organism evidence="2 3">
    <name type="scientific">Candidatus Comchoanobacter bicostacola</name>
    <dbReference type="NCBI Taxonomy" id="2919598"/>
    <lineage>
        <taxon>Bacteria</taxon>
        <taxon>Pseudomonadati</taxon>
        <taxon>Pseudomonadota</taxon>
        <taxon>Gammaproteobacteria</taxon>
        <taxon>Candidatus Comchoanobacterales</taxon>
        <taxon>Candidatus Comchoanobacteraceae</taxon>
        <taxon>Candidatus Comchoanobacter</taxon>
    </lineage>
</organism>
<name>A0ABY5DKU4_9GAMM</name>
<keyword evidence="1" id="KW-0472">Membrane</keyword>
<keyword evidence="3" id="KW-1185">Reference proteome</keyword>
<accession>A0ABY5DKU4</accession>
<gene>
    <name evidence="2" type="ORF">MMH89_04190</name>
</gene>
<sequence length="144" mass="17136">MKFGFKHTVKTLFDVKSWVAWDSMKSNASMIHKSYGLLLGRQKRSFVKETFDEAIEKYGYTESFLKEQQDKFEQAATVYFGILFISVCYTIWLVHTKSYMASMVMIPFMLMIFSFYFRESFWALQIRKRKLGLTFMDWLNGINS</sequence>
<evidence type="ECO:0000256" key="1">
    <source>
        <dbReference type="SAM" id="Phobius"/>
    </source>
</evidence>
<keyword evidence="1" id="KW-1133">Transmembrane helix</keyword>
<feature type="transmembrane region" description="Helical" evidence="1">
    <location>
        <begin position="76"/>
        <end position="93"/>
    </location>
</feature>
<dbReference type="Proteomes" id="UP001055955">
    <property type="component" value="Chromosome"/>
</dbReference>
<evidence type="ECO:0000313" key="3">
    <source>
        <dbReference type="Proteomes" id="UP001055955"/>
    </source>
</evidence>
<keyword evidence="1" id="KW-0812">Transmembrane</keyword>
<dbReference type="EMBL" id="CP092900">
    <property type="protein sequence ID" value="UTC24417.1"/>
    <property type="molecule type" value="Genomic_DNA"/>
</dbReference>
<proteinExistence type="predicted"/>
<evidence type="ECO:0000313" key="2">
    <source>
        <dbReference type="EMBL" id="UTC24417.1"/>
    </source>
</evidence>